<comment type="subcellular location">
    <subcellularLocation>
        <location evidence="1">Cell membrane</location>
        <topology evidence="1">Multi-pass membrane protein</topology>
    </subcellularLocation>
</comment>
<feature type="transmembrane region" description="Helical" evidence="5">
    <location>
        <begin position="92"/>
        <end position="113"/>
    </location>
</feature>
<feature type="transmembrane region" description="Helical" evidence="5">
    <location>
        <begin position="359"/>
        <end position="380"/>
    </location>
</feature>
<name>A0A1H9T7V4_9ACTN</name>
<feature type="transmembrane region" description="Helical" evidence="5">
    <location>
        <begin position="119"/>
        <end position="137"/>
    </location>
</feature>
<dbReference type="InterPro" id="IPR011701">
    <property type="entry name" value="MFS"/>
</dbReference>
<feature type="transmembrane region" description="Helical" evidence="5">
    <location>
        <begin position="238"/>
        <end position="262"/>
    </location>
</feature>
<dbReference type="AlphaFoldDB" id="A0A1H9T7V4"/>
<feature type="transmembrane region" description="Helical" evidence="5">
    <location>
        <begin position="268"/>
        <end position="290"/>
    </location>
</feature>
<feature type="transmembrane region" description="Helical" evidence="5">
    <location>
        <begin position="326"/>
        <end position="347"/>
    </location>
</feature>
<feature type="transmembrane region" description="Helical" evidence="5">
    <location>
        <begin position="302"/>
        <end position="320"/>
    </location>
</feature>
<evidence type="ECO:0000256" key="3">
    <source>
        <dbReference type="ARBA" id="ARBA00022989"/>
    </source>
</evidence>
<evidence type="ECO:0000313" key="7">
    <source>
        <dbReference type="EMBL" id="SER93241.1"/>
    </source>
</evidence>
<protein>
    <submittedName>
        <fullName evidence="7">Fucose permease</fullName>
    </submittedName>
</protein>
<keyword evidence="8" id="KW-1185">Reference proteome</keyword>
<evidence type="ECO:0000256" key="2">
    <source>
        <dbReference type="ARBA" id="ARBA00022692"/>
    </source>
</evidence>
<dbReference type="GO" id="GO:0022857">
    <property type="term" value="F:transmembrane transporter activity"/>
    <property type="evidence" value="ECO:0007669"/>
    <property type="project" value="InterPro"/>
</dbReference>
<organism evidence="7 8">
    <name type="scientific">Propionibacterium cyclohexanicum</name>
    <dbReference type="NCBI Taxonomy" id="64702"/>
    <lineage>
        <taxon>Bacteria</taxon>
        <taxon>Bacillati</taxon>
        <taxon>Actinomycetota</taxon>
        <taxon>Actinomycetes</taxon>
        <taxon>Propionibacteriales</taxon>
        <taxon>Propionibacteriaceae</taxon>
        <taxon>Propionibacterium</taxon>
    </lineage>
</organism>
<evidence type="ECO:0000259" key="6">
    <source>
        <dbReference type="PROSITE" id="PS50850"/>
    </source>
</evidence>
<keyword evidence="2 5" id="KW-0812">Transmembrane</keyword>
<evidence type="ECO:0000313" key="8">
    <source>
        <dbReference type="Proteomes" id="UP000198815"/>
    </source>
</evidence>
<keyword evidence="3 5" id="KW-1133">Transmembrane helix</keyword>
<dbReference type="Gene3D" id="1.20.1250.20">
    <property type="entry name" value="MFS general substrate transporter like domains"/>
    <property type="match status" value="2"/>
</dbReference>
<dbReference type="EMBL" id="FOGZ01000019">
    <property type="protein sequence ID" value="SER93241.1"/>
    <property type="molecule type" value="Genomic_DNA"/>
</dbReference>
<evidence type="ECO:0000256" key="4">
    <source>
        <dbReference type="ARBA" id="ARBA00023136"/>
    </source>
</evidence>
<evidence type="ECO:0000256" key="5">
    <source>
        <dbReference type="SAM" id="Phobius"/>
    </source>
</evidence>
<accession>A0A1H9T7V4</accession>
<feature type="transmembrane region" description="Helical" evidence="5">
    <location>
        <begin position="58"/>
        <end position="80"/>
    </location>
</feature>
<feature type="transmembrane region" description="Helical" evidence="5">
    <location>
        <begin position="157"/>
        <end position="176"/>
    </location>
</feature>
<dbReference type="CDD" id="cd17393">
    <property type="entry name" value="MFS_MosC_like"/>
    <property type="match status" value="1"/>
</dbReference>
<keyword evidence="4 5" id="KW-0472">Membrane</keyword>
<dbReference type="PANTHER" id="PTHR23514">
    <property type="entry name" value="BYPASS OF STOP CODON PROTEIN 6"/>
    <property type="match status" value="1"/>
</dbReference>
<dbReference type="RefSeq" id="WP_091970411.1">
    <property type="nucleotide sequence ID" value="NZ_FOGZ01000019.1"/>
</dbReference>
<sequence>MIGVGGPRRVREGLGEELASVQAHAARNAVLLVFGVNGLAVASWTSRIPDVKRALNLSAGQLSLLLLALSVGSLCGLPVAGRIARALGTRAAIRLAVAVSLPGLLLVASAISFHAPMPLVAIGLFVTGLGMGVWDVAQNIEGTVVERDIGQSIMPWFHAAFSAGTVVAALIGAALTLFKVPIAVHLGAVALAAAIVVWSGTGRFLPARDATAQPADAPAAAAGPSAVQRSAWTEPRTLFIGVMVLAAAFTEGTANDWMAVAFVEGHGLSAALGVVALAVFLVFMTCGRIFGTRLLDRYGRVGVLRVMFGAAVFGCLLVVFGPEWLAFVGAAIWGVGASLGFPVGISAAGDDPQRASFRISVVSTIGYGAFLAGPPLLGFLGDHFGVLHAMLAVGAICVLAMLVAPVAKPPASTTLSRG</sequence>
<feature type="transmembrane region" description="Helical" evidence="5">
    <location>
        <begin position="182"/>
        <end position="200"/>
    </location>
</feature>
<dbReference type="PROSITE" id="PS50850">
    <property type="entry name" value="MFS"/>
    <property type="match status" value="1"/>
</dbReference>
<dbReference type="STRING" id="64702.SAMN05443377_11956"/>
<dbReference type="OrthoDB" id="9809599at2"/>
<dbReference type="InterPro" id="IPR036259">
    <property type="entry name" value="MFS_trans_sf"/>
</dbReference>
<feature type="transmembrane region" description="Helical" evidence="5">
    <location>
        <begin position="386"/>
        <end position="407"/>
    </location>
</feature>
<dbReference type="PANTHER" id="PTHR23514:SF13">
    <property type="entry name" value="INNER MEMBRANE PROTEIN YBJJ"/>
    <property type="match status" value="1"/>
</dbReference>
<dbReference type="InterPro" id="IPR051788">
    <property type="entry name" value="MFS_Transporter"/>
</dbReference>
<feature type="domain" description="Major facilitator superfamily (MFS) profile" evidence="6">
    <location>
        <begin position="23"/>
        <end position="412"/>
    </location>
</feature>
<dbReference type="InterPro" id="IPR020846">
    <property type="entry name" value="MFS_dom"/>
</dbReference>
<dbReference type="GO" id="GO:0005886">
    <property type="term" value="C:plasma membrane"/>
    <property type="evidence" value="ECO:0007669"/>
    <property type="project" value="UniProtKB-SubCell"/>
</dbReference>
<dbReference type="Proteomes" id="UP000198815">
    <property type="component" value="Unassembled WGS sequence"/>
</dbReference>
<reference evidence="7 8" key="1">
    <citation type="submission" date="2016-10" db="EMBL/GenBank/DDBJ databases">
        <authorList>
            <person name="de Groot N.N."/>
        </authorList>
    </citation>
    <scope>NUCLEOTIDE SEQUENCE [LARGE SCALE GENOMIC DNA]</scope>
    <source>
        <strain evidence="7 8">DSM 16859</strain>
    </source>
</reference>
<dbReference type="SUPFAM" id="SSF103473">
    <property type="entry name" value="MFS general substrate transporter"/>
    <property type="match status" value="1"/>
</dbReference>
<dbReference type="Pfam" id="PF07690">
    <property type="entry name" value="MFS_1"/>
    <property type="match status" value="1"/>
</dbReference>
<gene>
    <name evidence="7" type="ORF">SAMN05443377_11956</name>
</gene>
<evidence type="ECO:0000256" key="1">
    <source>
        <dbReference type="ARBA" id="ARBA00004651"/>
    </source>
</evidence>
<proteinExistence type="predicted"/>
<feature type="transmembrane region" description="Helical" evidence="5">
    <location>
        <begin position="29"/>
        <end position="46"/>
    </location>
</feature>